<dbReference type="Pfam" id="PF02237">
    <property type="entry name" value="BPL_C"/>
    <property type="match status" value="1"/>
</dbReference>
<dbReference type="PATRIC" id="fig|1503.3.peg.381"/>
<proteinExistence type="inferred from homology"/>
<dbReference type="GO" id="GO:0006355">
    <property type="term" value="P:regulation of DNA-templated transcription"/>
    <property type="evidence" value="ECO:0007669"/>
    <property type="project" value="UniProtKB-UniRule"/>
</dbReference>
<dbReference type="OrthoDB" id="9807064at2"/>
<dbReference type="EMBL" id="LGSS01000012">
    <property type="protein sequence ID" value="KNF07823.1"/>
    <property type="molecule type" value="Genomic_DNA"/>
</dbReference>
<feature type="binding site" evidence="5">
    <location>
        <position position="184"/>
    </location>
    <ligand>
        <name>biotin</name>
        <dbReference type="ChEBI" id="CHEBI:57586"/>
    </ligand>
</feature>
<dbReference type="InterPro" id="IPR030855">
    <property type="entry name" value="Bifunct_BirA"/>
</dbReference>
<dbReference type="InterPro" id="IPR036390">
    <property type="entry name" value="WH_DNA-bd_sf"/>
</dbReference>
<reference evidence="8" key="1">
    <citation type="submission" date="2015-07" db="EMBL/GenBank/DDBJ databases">
        <title>Draft genome sequence of the purine-degrading Gottschalkia purinilyticum DSM 1384 (formerly Clostridium purinilyticum).</title>
        <authorList>
            <person name="Poehlein A."/>
            <person name="Schiel-Bengelsdorf B."/>
            <person name="Bengelsdorf F.R."/>
            <person name="Daniel R."/>
            <person name="Duerre P."/>
        </authorList>
    </citation>
    <scope>NUCLEOTIDE SEQUENCE [LARGE SCALE GENOMIC DNA]</scope>
    <source>
        <strain evidence="8">DSM 1384</strain>
    </source>
</reference>
<dbReference type="InterPro" id="IPR013196">
    <property type="entry name" value="HTH_11"/>
</dbReference>
<dbReference type="SUPFAM" id="SSF55681">
    <property type="entry name" value="Class II aaRS and biotin synthetases"/>
    <property type="match status" value="1"/>
</dbReference>
<evidence type="ECO:0000313" key="8">
    <source>
        <dbReference type="Proteomes" id="UP000037267"/>
    </source>
</evidence>
<keyword evidence="5" id="KW-0238">DNA-binding</keyword>
<keyword evidence="5" id="KW-0678">Repressor</keyword>
<keyword evidence="4 5" id="KW-0092">Biotin</keyword>
<dbReference type="STRING" id="1503.CLPU_12c00960"/>
<dbReference type="PANTHER" id="PTHR12835">
    <property type="entry name" value="BIOTIN PROTEIN LIGASE"/>
    <property type="match status" value="1"/>
</dbReference>
<evidence type="ECO:0000259" key="6">
    <source>
        <dbReference type="PROSITE" id="PS51733"/>
    </source>
</evidence>
<dbReference type="RefSeq" id="WP_050355946.1">
    <property type="nucleotide sequence ID" value="NZ_LGSS01000012.1"/>
</dbReference>
<keyword evidence="5" id="KW-0805">Transcription regulation</keyword>
<comment type="caution">
    <text evidence="7">The sequence shown here is derived from an EMBL/GenBank/DDBJ whole genome shotgun (WGS) entry which is preliminary data.</text>
</comment>
<comment type="catalytic activity">
    <reaction evidence="5">
        <text>biotin + L-lysyl-[protein] + ATP = N(6)-biotinyl-L-lysyl-[protein] + AMP + diphosphate + H(+)</text>
        <dbReference type="Rhea" id="RHEA:11756"/>
        <dbReference type="Rhea" id="RHEA-COMP:9752"/>
        <dbReference type="Rhea" id="RHEA-COMP:10505"/>
        <dbReference type="ChEBI" id="CHEBI:15378"/>
        <dbReference type="ChEBI" id="CHEBI:29969"/>
        <dbReference type="ChEBI" id="CHEBI:30616"/>
        <dbReference type="ChEBI" id="CHEBI:33019"/>
        <dbReference type="ChEBI" id="CHEBI:57586"/>
        <dbReference type="ChEBI" id="CHEBI:83144"/>
        <dbReference type="ChEBI" id="CHEBI:456215"/>
        <dbReference type="EC" id="6.3.4.15"/>
    </reaction>
</comment>
<dbReference type="GO" id="GO:0009249">
    <property type="term" value="P:protein lipoylation"/>
    <property type="evidence" value="ECO:0007669"/>
    <property type="project" value="UniProtKB-ARBA"/>
</dbReference>
<dbReference type="InterPro" id="IPR004408">
    <property type="entry name" value="Biotin_CoA_COase_ligase"/>
</dbReference>
<dbReference type="CDD" id="cd16442">
    <property type="entry name" value="BPL"/>
    <property type="match status" value="1"/>
</dbReference>
<dbReference type="PANTHER" id="PTHR12835:SF5">
    <property type="entry name" value="BIOTIN--PROTEIN LIGASE"/>
    <property type="match status" value="1"/>
</dbReference>
<comment type="caution">
    <text evidence="5">Lacks conserved residue(s) required for the propagation of feature annotation.</text>
</comment>
<feature type="binding site" evidence="5">
    <location>
        <begin position="90"/>
        <end position="92"/>
    </location>
    <ligand>
        <name>biotin</name>
        <dbReference type="ChEBI" id="CHEBI:57586"/>
    </ligand>
</feature>
<dbReference type="InterPro" id="IPR045864">
    <property type="entry name" value="aa-tRNA-synth_II/BPL/LPL"/>
</dbReference>
<protein>
    <recommendedName>
        <fullName evidence="5">Bifunctional ligase/repressor BirA</fullName>
    </recommendedName>
    <alternativeName>
        <fullName evidence="5">Biotin--[acetyl-CoA-carboxylase] ligase</fullName>
        <ecNumber evidence="5">6.3.4.15</ecNumber>
    </alternativeName>
    <alternativeName>
        <fullName evidence="5">Biotin--protein ligase</fullName>
    </alternativeName>
    <alternativeName>
        <fullName evidence="5">Biotin-[acetyl-CoA carboxylase] synthetase</fullName>
    </alternativeName>
</protein>
<dbReference type="InterPro" id="IPR004143">
    <property type="entry name" value="BPL_LPL_catalytic"/>
</dbReference>
<keyword evidence="8" id="KW-1185">Reference proteome</keyword>
<dbReference type="Gene3D" id="2.30.30.100">
    <property type="match status" value="1"/>
</dbReference>
<keyword evidence="3 5" id="KW-0067">ATP-binding</keyword>
<dbReference type="Proteomes" id="UP000037267">
    <property type="component" value="Unassembled WGS sequence"/>
</dbReference>
<comment type="similarity">
    <text evidence="5">Belongs to the biotin--protein ligase family.</text>
</comment>
<feature type="domain" description="BPL/LPL catalytic" evidence="6">
    <location>
        <begin position="67"/>
        <end position="257"/>
    </location>
</feature>
<dbReference type="GO" id="GO:0005524">
    <property type="term" value="F:ATP binding"/>
    <property type="evidence" value="ECO:0007669"/>
    <property type="project" value="UniProtKB-UniRule"/>
</dbReference>
<dbReference type="InterPro" id="IPR036388">
    <property type="entry name" value="WH-like_DNA-bd_sf"/>
</dbReference>
<evidence type="ECO:0000256" key="1">
    <source>
        <dbReference type="ARBA" id="ARBA00022598"/>
    </source>
</evidence>
<dbReference type="GO" id="GO:0016740">
    <property type="term" value="F:transferase activity"/>
    <property type="evidence" value="ECO:0007669"/>
    <property type="project" value="UniProtKB-ARBA"/>
</dbReference>
<gene>
    <name evidence="5 7" type="primary">birA</name>
    <name evidence="7" type="ORF">CLPU_12c00960</name>
</gene>
<evidence type="ECO:0000256" key="4">
    <source>
        <dbReference type="ARBA" id="ARBA00023267"/>
    </source>
</evidence>
<dbReference type="Gene3D" id="3.30.930.10">
    <property type="entry name" value="Bira Bifunctional Protein, Domain 2"/>
    <property type="match status" value="1"/>
</dbReference>
<keyword evidence="2 5" id="KW-0547">Nucleotide-binding</keyword>
<dbReference type="EC" id="6.3.4.15" evidence="5"/>
<dbReference type="SUPFAM" id="SSF46785">
    <property type="entry name" value="Winged helix' DNA-binding domain"/>
    <property type="match status" value="1"/>
</dbReference>
<dbReference type="InterPro" id="IPR008988">
    <property type="entry name" value="Transcriptional_repressor_C"/>
</dbReference>
<organism evidence="7 8">
    <name type="scientific">Gottschalkia purinilytica</name>
    <name type="common">Clostridium purinilyticum</name>
    <dbReference type="NCBI Taxonomy" id="1503"/>
    <lineage>
        <taxon>Bacteria</taxon>
        <taxon>Bacillati</taxon>
        <taxon>Bacillota</taxon>
        <taxon>Tissierellia</taxon>
        <taxon>Tissierellales</taxon>
        <taxon>Gottschalkiaceae</taxon>
        <taxon>Gottschalkia</taxon>
    </lineage>
</organism>
<dbReference type="NCBIfam" id="TIGR00121">
    <property type="entry name" value="birA_ligase"/>
    <property type="match status" value="1"/>
</dbReference>
<feature type="binding site" evidence="5">
    <location>
        <position position="114"/>
    </location>
    <ligand>
        <name>biotin</name>
        <dbReference type="ChEBI" id="CHEBI:57586"/>
    </ligand>
</feature>
<feature type="DNA-binding region" description="H-T-H motif" evidence="5">
    <location>
        <begin position="19"/>
        <end position="38"/>
    </location>
</feature>
<evidence type="ECO:0000313" key="7">
    <source>
        <dbReference type="EMBL" id="KNF07823.1"/>
    </source>
</evidence>
<keyword evidence="1 5" id="KW-0436">Ligase</keyword>
<evidence type="ECO:0000256" key="2">
    <source>
        <dbReference type="ARBA" id="ARBA00022741"/>
    </source>
</evidence>
<dbReference type="AlphaFoldDB" id="A0A0L0W8C1"/>
<comment type="function">
    <text evidence="5">Acts both as a biotin--[acetyl-CoA-carboxylase] ligase and a repressor.</text>
</comment>
<dbReference type="GO" id="GO:0004077">
    <property type="term" value="F:biotin--[biotin carboxyl-carrier protein] ligase activity"/>
    <property type="evidence" value="ECO:0007669"/>
    <property type="project" value="UniProtKB-UniRule"/>
</dbReference>
<dbReference type="Pfam" id="PF08279">
    <property type="entry name" value="HTH_11"/>
    <property type="match status" value="1"/>
</dbReference>
<name>A0A0L0W8C1_GOTPU</name>
<dbReference type="PROSITE" id="PS51733">
    <property type="entry name" value="BPL_LPL_CATALYTIC"/>
    <property type="match status" value="1"/>
</dbReference>
<dbReference type="GO" id="GO:0003677">
    <property type="term" value="F:DNA binding"/>
    <property type="evidence" value="ECO:0007669"/>
    <property type="project" value="UniProtKB-UniRule"/>
</dbReference>
<sequence>MKEAIIRILKENEEEFISGQEISNKLNVSRTAIWKYIKLLKEEGYNIDSVSRKGYRLLSSPDIVTYEEIKPFLNTKNIGKKIIHFDSINSTNIKGKALADNGEEEGVVVIAEEQTGGKGRLGRNWVSPKGKGIWMSIILRPNIDPMDATKITQIAAASVYTGLEEIGIESHIKWPNDIVLNGKKICGILTEMSGEMIKINYLVVGIGINANIDYNDFPKEVREKATSIKEELGKEVSRKQIIGNILNNFEKLYNEFLEKGNIESSIKICRDRSILIGKKIKIISKGKEIERLAVDITDTGELIVKDNLGEITKIISGEVSVRGINGYV</sequence>
<keyword evidence="5" id="KW-0804">Transcription</keyword>
<evidence type="ECO:0000256" key="5">
    <source>
        <dbReference type="HAMAP-Rule" id="MF_00978"/>
    </source>
</evidence>
<dbReference type="GO" id="GO:0005737">
    <property type="term" value="C:cytoplasm"/>
    <property type="evidence" value="ECO:0007669"/>
    <property type="project" value="TreeGrafter"/>
</dbReference>
<accession>A0A0L0W8C1</accession>
<evidence type="ECO:0000256" key="3">
    <source>
        <dbReference type="ARBA" id="ARBA00022840"/>
    </source>
</evidence>
<dbReference type="SUPFAM" id="SSF50037">
    <property type="entry name" value="C-terminal domain of transcriptional repressors"/>
    <property type="match status" value="1"/>
</dbReference>
<dbReference type="Pfam" id="PF03099">
    <property type="entry name" value="BPL_LplA_LipB"/>
    <property type="match status" value="1"/>
</dbReference>
<dbReference type="Gene3D" id="1.10.10.10">
    <property type="entry name" value="Winged helix-like DNA-binding domain superfamily/Winged helix DNA-binding domain"/>
    <property type="match status" value="1"/>
</dbReference>
<dbReference type="HAMAP" id="MF_00978">
    <property type="entry name" value="Bifunct_BirA"/>
    <property type="match status" value="1"/>
</dbReference>
<dbReference type="InterPro" id="IPR003142">
    <property type="entry name" value="BPL_C"/>
</dbReference>